<dbReference type="RefSeq" id="WP_015205665.1">
    <property type="nucleotide sequence ID" value="NC_019757.1"/>
</dbReference>
<dbReference type="OrthoDB" id="9806565at2"/>
<reference evidence="4 5" key="1">
    <citation type="submission" date="2012-06" db="EMBL/GenBank/DDBJ databases">
        <title>Finished chromosome of genome of Cylindrospermum stagnale PCC 7417.</title>
        <authorList>
            <consortium name="US DOE Joint Genome Institute"/>
            <person name="Gugger M."/>
            <person name="Coursin T."/>
            <person name="Rippka R."/>
            <person name="Tandeau De Marsac N."/>
            <person name="Huntemann M."/>
            <person name="Wei C.-L."/>
            <person name="Han J."/>
            <person name="Detter J.C."/>
            <person name="Han C."/>
            <person name="Tapia R."/>
            <person name="Chen A."/>
            <person name="Kyrpides N."/>
            <person name="Mavromatis K."/>
            <person name="Markowitz V."/>
            <person name="Szeto E."/>
            <person name="Ivanova N."/>
            <person name="Pagani I."/>
            <person name="Pati A."/>
            <person name="Goodwin L."/>
            <person name="Nordberg H.P."/>
            <person name="Cantor M.N."/>
            <person name="Hua S.X."/>
            <person name="Woyke T."/>
            <person name="Kerfeld C.A."/>
        </authorList>
    </citation>
    <scope>NUCLEOTIDE SEQUENCE [LARGE SCALE GENOMIC DNA]</scope>
    <source>
        <strain evidence="4 5">PCC 7417</strain>
    </source>
</reference>
<dbReference type="Gene3D" id="3.50.50.60">
    <property type="entry name" value="FAD/NAD(P)-binding domain"/>
    <property type="match status" value="2"/>
</dbReference>
<dbReference type="Proteomes" id="UP000010475">
    <property type="component" value="Chromosome"/>
</dbReference>
<feature type="domain" description="FAD-binding" evidence="3">
    <location>
        <begin position="27"/>
        <end position="359"/>
    </location>
</feature>
<name>K9WRJ3_9NOST</name>
<dbReference type="HOGENOM" id="CLU_033626_0_0_3"/>
<sequence>MSQSVEQTPITNKESSTPDVILDVQQTSCCIVGGGPTGAVLALLLARQGIPVTLIEAQKNFNRDFRGDVLHAGAMGLLDEMGLSDRLLAELPYSTTETIKFLVGGKNITFADVSGLMQTRYPYMTIIPQGKLLDFLTIEAKRYPNFQLLMGANVQQLIEEDGMIRGVRYRGQGGWHEVRSHLTVAADGRFSNIRKLAGMEFNKMAMPLELFWFRLPRYSHEAEGVISHFGKKRILVKFNTYDGNWQIAYYIPKADFRQIQAAGIEAMQQSIVGVVPEFSDRVHHLQDWKQTARISLELGRLSRWYRPGLLVIGDAAHVMLPLGGVGINYAIQDAVTAANILIEPLKRGKLQLHHLAKVQRQRELPIKVIQSFQAFLQKNVTAKAIRAENTYHLPPYWGLPFLRNIVAEILAFGVFPPHLKTEYALPDAEYETGDKSSQKASTIAENLSAK</sequence>
<dbReference type="PANTHER" id="PTHR43476">
    <property type="entry name" value="3-(3-HYDROXY-PHENYL)PROPIONATE/3-HYDROXYCINNAMIC ACID HYDROXYLASE"/>
    <property type="match status" value="1"/>
</dbReference>
<keyword evidence="1" id="KW-0560">Oxidoreductase</keyword>
<evidence type="ECO:0000313" key="5">
    <source>
        <dbReference type="Proteomes" id="UP000010475"/>
    </source>
</evidence>
<dbReference type="EMBL" id="CP003642">
    <property type="protein sequence ID" value="AFZ22406.1"/>
    <property type="molecule type" value="Genomic_DNA"/>
</dbReference>
<feature type="compositionally biased region" description="Polar residues" evidence="2">
    <location>
        <begin position="438"/>
        <end position="450"/>
    </location>
</feature>
<proteinExistence type="predicted"/>
<dbReference type="eggNOG" id="COG0654">
    <property type="taxonomic scope" value="Bacteria"/>
</dbReference>
<dbReference type="PANTHER" id="PTHR43476:SF5">
    <property type="entry name" value="FAD-DEPENDENT MONOOXYGENASE"/>
    <property type="match status" value="1"/>
</dbReference>
<accession>K9WRJ3</accession>
<dbReference type="KEGG" id="csg:Cylst_0019"/>
<keyword evidence="5" id="KW-1185">Reference proteome</keyword>
<evidence type="ECO:0000256" key="2">
    <source>
        <dbReference type="SAM" id="MobiDB-lite"/>
    </source>
</evidence>
<dbReference type="GO" id="GO:0016491">
    <property type="term" value="F:oxidoreductase activity"/>
    <property type="evidence" value="ECO:0007669"/>
    <property type="project" value="UniProtKB-KW"/>
</dbReference>
<dbReference type="Pfam" id="PF01494">
    <property type="entry name" value="FAD_binding_3"/>
    <property type="match status" value="1"/>
</dbReference>
<gene>
    <name evidence="4" type="ORF">Cylst_0019</name>
</gene>
<dbReference type="InterPro" id="IPR002938">
    <property type="entry name" value="FAD-bd"/>
</dbReference>
<evidence type="ECO:0000256" key="1">
    <source>
        <dbReference type="ARBA" id="ARBA00023002"/>
    </source>
</evidence>
<evidence type="ECO:0000259" key="3">
    <source>
        <dbReference type="Pfam" id="PF01494"/>
    </source>
</evidence>
<dbReference type="SUPFAM" id="SSF51905">
    <property type="entry name" value="FAD/NAD(P)-binding domain"/>
    <property type="match status" value="1"/>
</dbReference>
<dbReference type="STRING" id="56107.Cylst_0019"/>
<dbReference type="PRINTS" id="PR00420">
    <property type="entry name" value="RNGMNOXGNASE"/>
</dbReference>
<dbReference type="InterPro" id="IPR036188">
    <property type="entry name" value="FAD/NAD-bd_sf"/>
</dbReference>
<dbReference type="InterPro" id="IPR050631">
    <property type="entry name" value="PheA/TfdB_FAD_monoxygenase"/>
</dbReference>
<organism evidence="4 5">
    <name type="scientific">Cylindrospermum stagnale PCC 7417</name>
    <dbReference type="NCBI Taxonomy" id="56107"/>
    <lineage>
        <taxon>Bacteria</taxon>
        <taxon>Bacillati</taxon>
        <taxon>Cyanobacteriota</taxon>
        <taxon>Cyanophyceae</taxon>
        <taxon>Nostocales</taxon>
        <taxon>Nostocaceae</taxon>
        <taxon>Cylindrospermum</taxon>
    </lineage>
</organism>
<protein>
    <submittedName>
        <fullName evidence="4">2-polyprenyl-6-methoxyphenol hydroxylase-like oxidoreductase</fullName>
    </submittedName>
</protein>
<dbReference type="AlphaFoldDB" id="K9WRJ3"/>
<dbReference type="GO" id="GO:0071949">
    <property type="term" value="F:FAD binding"/>
    <property type="evidence" value="ECO:0007669"/>
    <property type="project" value="InterPro"/>
</dbReference>
<feature type="region of interest" description="Disordered" evidence="2">
    <location>
        <begin position="430"/>
        <end position="450"/>
    </location>
</feature>
<evidence type="ECO:0000313" key="4">
    <source>
        <dbReference type="EMBL" id="AFZ22406.1"/>
    </source>
</evidence>